<reference evidence="2" key="1">
    <citation type="journal article" date="2023" name="G3 (Bethesda)">
        <title>Whole genome assemblies of Zophobas morio and Tenebrio molitor.</title>
        <authorList>
            <person name="Kaur S."/>
            <person name="Stinson S.A."/>
            <person name="diCenzo G.C."/>
        </authorList>
    </citation>
    <scope>NUCLEOTIDE SEQUENCE</scope>
    <source>
        <strain evidence="2">QUZm001</strain>
    </source>
</reference>
<gene>
    <name evidence="2" type="ORF">Zmor_023050</name>
</gene>
<dbReference type="EMBL" id="JALNTZ010000007">
    <property type="protein sequence ID" value="KAJ3645387.1"/>
    <property type="molecule type" value="Genomic_DNA"/>
</dbReference>
<protein>
    <recommendedName>
        <fullName evidence="1">CRAL-TRIO domain-containing protein</fullName>
    </recommendedName>
</protein>
<dbReference type="GO" id="GO:1902936">
    <property type="term" value="F:phosphatidylinositol bisphosphate binding"/>
    <property type="evidence" value="ECO:0007669"/>
    <property type="project" value="TreeGrafter"/>
</dbReference>
<dbReference type="InterPro" id="IPR001251">
    <property type="entry name" value="CRAL-TRIO_dom"/>
</dbReference>
<keyword evidence="3" id="KW-1185">Reference proteome</keyword>
<evidence type="ECO:0000313" key="3">
    <source>
        <dbReference type="Proteomes" id="UP001168821"/>
    </source>
</evidence>
<dbReference type="GO" id="GO:0016020">
    <property type="term" value="C:membrane"/>
    <property type="evidence" value="ECO:0007669"/>
    <property type="project" value="TreeGrafter"/>
</dbReference>
<proteinExistence type="predicted"/>
<dbReference type="CDD" id="cd00170">
    <property type="entry name" value="SEC14"/>
    <property type="match status" value="1"/>
</dbReference>
<name>A0AA38HZX7_9CUCU</name>
<dbReference type="Proteomes" id="UP001168821">
    <property type="component" value="Unassembled WGS sequence"/>
</dbReference>
<dbReference type="Gene3D" id="1.20.5.1200">
    <property type="entry name" value="Alpha-tocopherol transfer"/>
    <property type="match status" value="1"/>
</dbReference>
<dbReference type="PRINTS" id="PR00180">
    <property type="entry name" value="CRETINALDHBP"/>
</dbReference>
<dbReference type="PANTHER" id="PTHR10174:SF222">
    <property type="entry name" value="GH10083P-RELATED"/>
    <property type="match status" value="1"/>
</dbReference>
<dbReference type="SUPFAM" id="SSF46938">
    <property type="entry name" value="CRAL/TRIO N-terminal domain"/>
    <property type="match status" value="1"/>
</dbReference>
<accession>A0AA38HZX7</accession>
<evidence type="ECO:0000259" key="1">
    <source>
        <dbReference type="PROSITE" id="PS50191"/>
    </source>
</evidence>
<dbReference type="AlphaFoldDB" id="A0AA38HZX7"/>
<evidence type="ECO:0000313" key="2">
    <source>
        <dbReference type="EMBL" id="KAJ3645387.1"/>
    </source>
</evidence>
<dbReference type="Pfam" id="PF00650">
    <property type="entry name" value="CRAL_TRIO"/>
    <property type="match status" value="1"/>
</dbReference>
<organism evidence="2 3">
    <name type="scientific">Zophobas morio</name>
    <dbReference type="NCBI Taxonomy" id="2755281"/>
    <lineage>
        <taxon>Eukaryota</taxon>
        <taxon>Metazoa</taxon>
        <taxon>Ecdysozoa</taxon>
        <taxon>Arthropoda</taxon>
        <taxon>Hexapoda</taxon>
        <taxon>Insecta</taxon>
        <taxon>Pterygota</taxon>
        <taxon>Neoptera</taxon>
        <taxon>Endopterygota</taxon>
        <taxon>Coleoptera</taxon>
        <taxon>Polyphaga</taxon>
        <taxon>Cucujiformia</taxon>
        <taxon>Tenebrionidae</taxon>
        <taxon>Zophobas</taxon>
    </lineage>
</organism>
<dbReference type="SUPFAM" id="SSF52087">
    <property type="entry name" value="CRAL/TRIO domain"/>
    <property type="match status" value="1"/>
</dbReference>
<dbReference type="InterPro" id="IPR036273">
    <property type="entry name" value="CRAL/TRIO_N_dom_sf"/>
</dbReference>
<sequence length="307" mass="36699">MMRLKYFEFSDNDEQKIFNHFHRTTKMVAEDVQTIQEWMKVQPHLPEVLDTNSIKNFLIISKCSVEIAKQKIEMRYLMRQKIPDIFENINPRLPHMNTIFDALYWVPLPKLVDGVGRVFISKVRNPDLCRHMEHHTYNGHHFNFVEIYLKESLQLNFSVVFDLSHISNENFKHFVPSILRKMVMLYHNAYSWSMKGTYFVNSHPNLQIVLSVLKTLIKPKLMQRIHFCKSERELVEIFPKEILPVDYGGEERSLEELNEMIKEKFLEYQHHFDEIASFVIDEKLVPKKLINDDFLGFYGNFKKLEID</sequence>
<dbReference type="InterPro" id="IPR036865">
    <property type="entry name" value="CRAL-TRIO_dom_sf"/>
</dbReference>
<feature type="domain" description="CRAL-TRIO" evidence="1">
    <location>
        <begin position="109"/>
        <end position="255"/>
    </location>
</feature>
<dbReference type="PROSITE" id="PS50191">
    <property type="entry name" value="CRAL_TRIO"/>
    <property type="match status" value="1"/>
</dbReference>
<dbReference type="PANTHER" id="PTHR10174">
    <property type="entry name" value="ALPHA-TOCOPHEROL TRANSFER PROTEIN-RELATED"/>
    <property type="match status" value="1"/>
</dbReference>
<dbReference type="Gene3D" id="3.40.525.10">
    <property type="entry name" value="CRAL-TRIO lipid binding domain"/>
    <property type="match status" value="1"/>
</dbReference>
<comment type="caution">
    <text evidence="2">The sequence shown here is derived from an EMBL/GenBank/DDBJ whole genome shotgun (WGS) entry which is preliminary data.</text>
</comment>